<sequence>MIDDTEECSPSPICPTRPNRFYTPDGSCNNLLDGRKGMAGQPHKRLLPADFADGKGLPRTGQNGKPLPSGRSISTYMNELGAPASNDISFFLVIFGQYLTHDITDTPVVHRAGLDCFCGSEDPGCDNIEVPTNDVFYLEAQRSCINFVRSQPVPDSNCDTQVRQTKNNITPYIDAGTVYGANQFQLSQLLEQTSRVGKLKTGRLEPYGHSPRHSPSLPLSRQVHHTFAEEIACPVNVHKPDGVDCFAAGDVRANENPGLASMHTLFVRLHNKIVVELSAINRIWSKERLINTARLIVSAVEQRITYDQFLPALLGSTIMKRFDLNLNQQGYWHGYDATYDATTSNAFITSVLRVGHTLVSPELPRSSPSYHQQGTSLQLLNSFFDTTPLLTTSFGGANSILRGLTNTAAQTMDPAFVEDLQNFLFAPAGMYGVDLMSLNIQRARDHGVPSYNEFRVFCGLKRAFTFDELTEIPRQRRRKLQHLYRNVDDIDLYIAGISEAPLKEGLLGPTFACLAGYQFRDIKKGDRLWHENGGAFTVFTPAQLQAIRDYTMSKVLCDNLNDMVSVQSNPFLQISVIGNIRRPCSQYPALNLEAWKDKNCDEQPSRKVGRVFTSWFPANHDGHSLSSQQVLSDLFLNRPDDVCSKTLGSEERIVKGNKQIRFICPAGSIRGSDFPNVDESKGAWSFWENEFTPSYPDFGDEEIAEDVSRERCEGPIAIQVFTTNGIPARESGEVFRVLSPSAGFECRGEDQEDGRCEDYKVRYFCKKDKVPSLEVLFVVLIIN</sequence>
<dbReference type="PRINTS" id="PR00457">
    <property type="entry name" value="ANPEROXIDASE"/>
</dbReference>
<dbReference type="InterPro" id="IPR025155">
    <property type="entry name" value="WxxW_domain"/>
</dbReference>
<dbReference type="SUPFAM" id="SSF48113">
    <property type="entry name" value="Heme-dependent peroxidases"/>
    <property type="match status" value="1"/>
</dbReference>
<dbReference type="CDD" id="cd09823">
    <property type="entry name" value="peroxinectin_like"/>
    <property type="match status" value="1"/>
</dbReference>
<gene>
    <name evidence="7" type="ORF">CVLEPA_LOCUS16193</name>
</gene>
<comment type="caution">
    <text evidence="7">The sequence shown here is derived from an EMBL/GenBank/DDBJ whole genome shotgun (WGS) entry which is preliminary data.</text>
</comment>
<protein>
    <recommendedName>
        <fullName evidence="6">WxxW domain-containing protein</fullName>
    </recommendedName>
</protein>
<evidence type="ECO:0000256" key="3">
    <source>
        <dbReference type="ARBA" id="ARBA00022729"/>
    </source>
</evidence>
<dbReference type="PANTHER" id="PTHR11475">
    <property type="entry name" value="OXIDASE/PEROXIDASE"/>
    <property type="match status" value="1"/>
</dbReference>
<evidence type="ECO:0000256" key="2">
    <source>
        <dbReference type="ARBA" id="ARBA00022525"/>
    </source>
</evidence>
<dbReference type="Pfam" id="PF03098">
    <property type="entry name" value="An_peroxidase"/>
    <property type="match status" value="1"/>
</dbReference>
<dbReference type="EMBL" id="CAWYQH010000098">
    <property type="protein sequence ID" value="CAK8685031.1"/>
    <property type="molecule type" value="Genomic_DNA"/>
</dbReference>
<dbReference type="InterPro" id="IPR010255">
    <property type="entry name" value="Haem_peroxidase_sf"/>
</dbReference>
<accession>A0ABP0FZK4</accession>
<keyword evidence="4" id="KW-0325">Glycoprotein</keyword>
<dbReference type="PANTHER" id="PTHR11475:SF4">
    <property type="entry name" value="CHORION PEROXIDASE"/>
    <property type="match status" value="1"/>
</dbReference>
<evidence type="ECO:0000256" key="4">
    <source>
        <dbReference type="ARBA" id="ARBA00023180"/>
    </source>
</evidence>
<dbReference type="PROSITE" id="PS50292">
    <property type="entry name" value="PEROXIDASE_3"/>
    <property type="match status" value="1"/>
</dbReference>
<proteinExistence type="predicted"/>
<name>A0ABP0FZK4_CLALP</name>
<evidence type="ECO:0000259" key="6">
    <source>
        <dbReference type="Pfam" id="PF13330"/>
    </source>
</evidence>
<evidence type="ECO:0000256" key="5">
    <source>
        <dbReference type="SAM" id="MobiDB-lite"/>
    </source>
</evidence>
<feature type="region of interest" description="Disordered" evidence="5">
    <location>
        <begin position="48"/>
        <end position="69"/>
    </location>
</feature>
<keyword evidence="2" id="KW-0964">Secreted</keyword>
<dbReference type="InterPro" id="IPR037120">
    <property type="entry name" value="Haem_peroxidase_sf_animal"/>
</dbReference>
<dbReference type="Gene3D" id="1.10.640.10">
    <property type="entry name" value="Haem peroxidase domain superfamily, animal type"/>
    <property type="match status" value="1"/>
</dbReference>
<dbReference type="InterPro" id="IPR019791">
    <property type="entry name" value="Haem_peroxidase_animal"/>
</dbReference>
<keyword evidence="3" id="KW-0732">Signal</keyword>
<dbReference type="Proteomes" id="UP001642483">
    <property type="component" value="Unassembled WGS sequence"/>
</dbReference>
<evidence type="ECO:0000313" key="7">
    <source>
        <dbReference type="EMBL" id="CAK8685031.1"/>
    </source>
</evidence>
<dbReference type="Pfam" id="PF13330">
    <property type="entry name" value="Mucin2_WxxW"/>
    <property type="match status" value="1"/>
</dbReference>
<organism evidence="7 8">
    <name type="scientific">Clavelina lepadiformis</name>
    <name type="common">Light-bulb sea squirt</name>
    <name type="synonym">Ascidia lepadiformis</name>
    <dbReference type="NCBI Taxonomy" id="159417"/>
    <lineage>
        <taxon>Eukaryota</taxon>
        <taxon>Metazoa</taxon>
        <taxon>Chordata</taxon>
        <taxon>Tunicata</taxon>
        <taxon>Ascidiacea</taxon>
        <taxon>Aplousobranchia</taxon>
        <taxon>Clavelinidae</taxon>
        <taxon>Clavelina</taxon>
    </lineage>
</organism>
<reference evidence="7 8" key="1">
    <citation type="submission" date="2024-02" db="EMBL/GenBank/DDBJ databases">
        <authorList>
            <person name="Daric V."/>
            <person name="Darras S."/>
        </authorList>
    </citation>
    <scope>NUCLEOTIDE SEQUENCE [LARGE SCALE GENOMIC DNA]</scope>
</reference>
<evidence type="ECO:0000313" key="8">
    <source>
        <dbReference type="Proteomes" id="UP001642483"/>
    </source>
</evidence>
<keyword evidence="8" id="KW-1185">Reference proteome</keyword>
<comment type="subcellular location">
    <subcellularLocation>
        <location evidence="1">Secreted</location>
    </subcellularLocation>
</comment>
<evidence type="ECO:0000256" key="1">
    <source>
        <dbReference type="ARBA" id="ARBA00004613"/>
    </source>
</evidence>
<feature type="domain" description="WxxW" evidence="6">
    <location>
        <begin position="684"/>
        <end position="765"/>
    </location>
</feature>